<dbReference type="InterPro" id="IPR015915">
    <property type="entry name" value="Kelch-typ_b-propeller"/>
</dbReference>
<dbReference type="Gene3D" id="2.120.10.80">
    <property type="entry name" value="Kelch-type beta propeller"/>
    <property type="match status" value="2"/>
</dbReference>
<feature type="non-terminal residue" evidence="1">
    <location>
        <position position="394"/>
    </location>
</feature>
<dbReference type="OrthoDB" id="432528at2759"/>
<sequence length="394" mass="44835">MQNQGVEYNSLGVKSKSCSLTGQTTRFELLSSLPVGFSLAQCVVHDEELLICGGYRTNQCYSYHLHRKRYKYICCYPKEIELIGHCVVKRVDINNSRAITLLSFGGLHKHTLVMRYKSVWNGEEEKDASACDKTKAWNKWVCLTENNNDPILIGSSRDNYSGARAVIGGSNNHLLFITHYPKDIAVFDLNTFQCINHQSLPICDDCWIWYHCFVANTKNELSAMDKHGNSNVMEMTLFCRNTGLAITYDELNNTFGFQKLYVCSTIRPFSFYAYVCINDVILLFGGCGVDGVTYSNLVHKYVLSGHRWVKCEHKLPLSLSECVGQLSDNNMSVHILGGHNGCESIAMHMRVDAKEWTKEETAIEREWIAQEEEKCEIEKMKAMEQSHILATLQK</sequence>
<name>X6NHG7_RETFI</name>
<accession>X6NHG7</accession>
<gene>
    <name evidence="1" type="ORF">RFI_11942</name>
</gene>
<dbReference type="SUPFAM" id="SSF117281">
    <property type="entry name" value="Kelch motif"/>
    <property type="match status" value="1"/>
</dbReference>
<dbReference type="AlphaFoldDB" id="X6NHG7"/>
<dbReference type="Proteomes" id="UP000023152">
    <property type="component" value="Unassembled WGS sequence"/>
</dbReference>
<dbReference type="EMBL" id="ASPP01008699">
    <property type="protein sequence ID" value="ETO25194.1"/>
    <property type="molecule type" value="Genomic_DNA"/>
</dbReference>
<protein>
    <recommendedName>
        <fullName evidence="3">Kelch motif family protein</fullName>
    </recommendedName>
</protein>
<comment type="caution">
    <text evidence="1">The sequence shown here is derived from an EMBL/GenBank/DDBJ whole genome shotgun (WGS) entry which is preliminary data.</text>
</comment>
<keyword evidence="2" id="KW-1185">Reference proteome</keyword>
<organism evidence="1 2">
    <name type="scientific">Reticulomyxa filosa</name>
    <dbReference type="NCBI Taxonomy" id="46433"/>
    <lineage>
        <taxon>Eukaryota</taxon>
        <taxon>Sar</taxon>
        <taxon>Rhizaria</taxon>
        <taxon>Retaria</taxon>
        <taxon>Foraminifera</taxon>
        <taxon>Monothalamids</taxon>
        <taxon>Reticulomyxidae</taxon>
        <taxon>Reticulomyxa</taxon>
    </lineage>
</organism>
<reference evidence="1 2" key="1">
    <citation type="journal article" date="2013" name="Curr. Biol.">
        <title>The Genome of the Foraminiferan Reticulomyxa filosa.</title>
        <authorList>
            <person name="Glockner G."/>
            <person name="Hulsmann N."/>
            <person name="Schleicher M."/>
            <person name="Noegel A.A."/>
            <person name="Eichinger L."/>
            <person name="Gallinger C."/>
            <person name="Pawlowski J."/>
            <person name="Sierra R."/>
            <person name="Euteneuer U."/>
            <person name="Pillet L."/>
            <person name="Moustafa A."/>
            <person name="Platzer M."/>
            <person name="Groth M."/>
            <person name="Szafranski K."/>
            <person name="Schliwa M."/>
        </authorList>
    </citation>
    <scope>NUCLEOTIDE SEQUENCE [LARGE SCALE GENOMIC DNA]</scope>
</reference>
<evidence type="ECO:0008006" key="3">
    <source>
        <dbReference type="Google" id="ProtNLM"/>
    </source>
</evidence>
<evidence type="ECO:0000313" key="2">
    <source>
        <dbReference type="Proteomes" id="UP000023152"/>
    </source>
</evidence>
<proteinExistence type="predicted"/>
<evidence type="ECO:0000313" key="1">
    <source>
        <dbReference type="EMBL" id="ETO25194.1"/>
    </source>
</evidence>